<organism evidence="2 3">
    <name type="scientific">Microctonus aethiopoides</name>
    <dbReference type="NCBI Taxonomy" id="144406"/>
    <lineage>
        <taxon>Eukaryota</taxon>
        <taxon>Metazoa</taxon>
        <taxon>Ecdysozoa</taxon>
        <taxon>Arthropoda</taxon>
        <taxon>Hexapoda</taxon>
        <taxon>Insecta</taxon>
        <taxon>Pterygota</taxon>
        <taxon>Neoptera</taxon>
        <taxon>Endopterygota</taxon>
        <taxon>Hymenoptera</taxon>
        <taxon>Apocrita</taxon>
        <taxon>Ichneumonoidea</taxon>
        <taxon>Braconidae</taxon>
        <taxon>Euphorinae</taxon>
        <taxon>Microctonus</taxon>
    </lineage>
</organism>
<feature type="signal peptide" evidence="1">
    <location>
        <begin position="1"/>
        <end position="16"/>
    </location>
</feature>
<dbReference type="Proteomes" id="UP001168990">
    <property type="component" value="Unassembled WGS sequence"/>
</dbReference>
<gene>
    <name evidence="2" type="ORF">PV328_005133</name>
</gene>
<feature type="chain" id="PRO_5041320965" evidence="1">
    <location>
        <begin position="17"/>
        <end position="84"/>
    </location>
</feature>
<dbReference type="EMBL" id="JAQQBS010000002">
    <property type="protein sequence ID" value="KAK0171714.1"/>
    <property type="molecule type" value="Genomic_DNA"/>
</dbReference>
<reference evidence="2" key="2">
    <citation type="submission" date="2023-03" db="EMBL/GenBank/DDBJ databases">
        <authorList>
            <person name="Inwood S.N."/>
            <person name="Skelly J.G."/>
            <person name="Guhlin J."/>
            <person name="Harrop T.W.R."/>
            <person name="Goldson S.G."/>
            <person name="Dearden P.K."/>
        </authorList>
    </citation>
    <scope>NUCLEOTIDE SEQUENCE</scope>
    <source>
        <strain evidence="2">Irish</strain>
        <tissue evidence="2">Whole body</tissue>
    </source>
</reference>
<evidence type="ECO:0000313" key="2">
    <source>
        <dbReference type="EMBL" id="KAK0171714.1"/>
    </source>
</evidence>
<name>A0AA39KS41_9HYME</name>
<proteinExistence type="predicted"/>
<comment type="caution">
    <text evidence="2">The sequence shown here is derived from an EMBL/GenBank/DDBJ whole genome shotgun (WGS) entry which is preliminary data.</text>
</comment>
<keyword evidence="3" id="KW-1185">Reference proteome</keyword>
<evidence type="ECO:0000313" key="3">
    <source>
        <dbReference type="Proteomes" id="UP001168990"/>
    </source>
</evidence>
<reference evidence="2" key="1">
    <citation type="journal article" date="2023" name="bioRxiv">
        <title>Scaffold-level genome assemblies of two parasitoid biocontrol wasps reveal the parthenogenesis mechanism and an associated novel virus.</title>
        <authorList>
            <person name="Inwood S."/>
            <person name="Skelly J."/>
            <person name="Guhlin J."/>
            <person name="Harrop T."/>
            <person name="Goldson S."/>
            <person name="Dearden P."/>
        </authorList>
    </citation>
    <scope>NUCLEOTIDE SEQUENCE</scope>
    <source>
        <strain evidence="2">Irish</strain>
        <tissue evidence="2">Whole body</tissue>
    </source>
</reference>
<accession>A0AA39KS41</accession>
<keyword evidence="1" id="KW-0732">Signal</keyword>
<protein>
    <submittedName>
        <fullName evidence="2">Uncharacterized protein</fullName>
    </submittedName>
</protein>
<dbReference type="AlphaFoldDB" id="A0AA39KS41"/>
<sequence>MIFQLILIALISSAFCQQQTSTIEDRNARAQELMEKHPPPEGYEDFWYPVDPQVFKNVRVDKLDKLHKLDSHEIGFLRVLRRRQ</sequence>
<evidence type="ECO:0000256" key="1">
    <source>
        <dbReference type="SAM" id="SignalP"/>
    </source>
</evidence>